<dbReference type="PRINTS" id="PR00469">
    <property type="entry name" value="PNDRDTASEII"/>
</dbReference>
<gene>
    <name evidence="8" type="ORF">SAMN05444170_1428</name>
</gene>
<proteinExistence type="inferred from homology"/>
<reference evidence="9" key="1">
    <citation type="submission" date="2016-11" db="EMBL/GenBank/DDBJ databases">
        <authorList>
            <person name="Varghese N."/>
            <person name="Submissions S."/>
        </authorList>
    </citation>
    <scope>NUCLEOTIDE SEQUENCE [LARGE SCALE GENOMIC DNA]</scope>
    <source>
        <strain evidence="9">GAS401</strain>
    </source>
</reference>
<dbReference type="Gene3D" id="1.20.1440.240">
    <property type="match status" value="1"/>
</dbReference>
<evidence type="ECO:0000256" key="6">
    <source>
        <dbReference type="ARBA" id="ARBA00047321"/>
    </source>
</evidence>
<evidence type="ECO:0000256" key="4">
    <source>
        <dbReference type="ARBA" id="ARBA00017871"/>
    </source>
</evidence>
<accession>A0A1M7TDI8</accession>
<keyword evidence="9" id="KW-1185">Reference proteome</keyword>
<protein>
    <recommendedName>
        <fullName evidence="4">Tryptophan 2-monooxygenase</fullName>
        <ecNumber evidence="3">1.13.12.3</ecNumber>
    </recommendedName>
</protein>
<dbReference type="PANTHER" id="PTHR10742:SF342">
    <property type="entry name" value="AMINE OXIDASE"/>
    <property type="match status" value="1"/>
</dbReference>
<comment type="pathway">
    <text evidence="1">Plant hormone metabolism; auxin biosynthesis.</text>
</comment>
<keyword evidence="5" id="KW-0073">Auxin biosynthesis</keyword>
<dbReference type="InterPro" id="IPR002937">
    <property type="entry name" value="Amino_oxidase"/>
</dbReference>
<sequence>MLFTLSGRKQVAMHNDTEAVLTRRGLLALVGSVAGSAAMYQAMTSLGFAAESRYRGPIKLEGDAKGASVLILGAGLAGMTAALELRKAGYRVQVLEFNNRPGGRNWTIRGGDKFTELGGAEQTCGFEEGLYLNPGPWRIPFHHRAVLDYCRRLGVTLEPFIQLNHNAFLHSSAAFNGRPQRIREIKSDFQGQVAELLAKATQQSKLDEAVSTEDKEILLQALRSWGALDKNYAYSASLVSANFRGYARDPGGGLAARPVAGKPANLSDILESRLWRYLQNFALYQFQTTMFQPVGGMDMIGKAFAREVGDLIQYDAKVTRIQQHDGGVAVSYVNSRTPGMTQVAKADWCVCTIPLSILSQIPIDVGSRMKAAIDAVPYASSVKIGLQFKRRFWEEDEAIYGGITYTDLPIRQISYPSSGFNRNGRGVLLGAYVFDVANSFEFTSMAPADRIARAVELGSSIHPQYRTEFENGIAVAWHRMPFTLGCAGSWTDEAREDHYDDLCQIDGHFVLAGEHASYIPAWQEGAILSALDAITRLHERVVKM</sequence>
<dbReference type="SUPFAM" id="SSF51905">
    <property type="entry name" value="FAD/NAD(P)-binding domain"/>
    <property type="match status" value="1"/>
</dbReference>
<dbReference type="Gene3D" id="3.90.660.10">
    <property type="match status" value="1"/>
</dbReference>
<dbReference type="EMBL" id="LT670849">
    <property type="protein sequence ID" value="SHN68785.1"/>
    <property type="molecule type" value="Genomic_DNA"/>
</dbReference>
<name>A0A1M7TDI8_9BRAD</name>
<evidence type="ECO:0000256" key="3">
    <source>
        <dbReference type="ARBA" id="ARBA00012535"/>
    </source>
</evidence>
<evidence type="ECO:0000256" key="5">
    <source>
        <dbReference type="ARBA" id="ARBA00023070"/>
    </source>
</evidence>
<dbReference type="GO" id="GO:0001716">
    <property type="term" value="F:L-amino-acid oxidase activity"/>
    <property type="evidence" value="ECO:0007669"/>
    <property type="project" value="TreeGrafter"/>
</dbReference>
<comment type="catalytic activity">
    <reaction evidence="6">
        <text>L-tryptophan + O2 = indole-3-acetamide + CO2 + H2O</text>
        <dbReference type="Rhea" id="RHEA:16165"/>
        <dbReference type="ChEBI" id="CHEBI:15377"/>
        <dbReference type="ChEBI" id="CHEBI:15379"/>
        <dbReference type="ChEBI" id="CHEBI:16031"/>
        <dbReference type="ChEBI" id="CHEBI:16526"/>
        <dbReference type="ChEBI" id="CHEBI:57912"/>
        <dbReference type="EC" id="1.13.12.3"/>
    </reaction>
</comment>
<evidence type="ECO:0000259" key="7">
    <source>
        <dbReference type="Pfam" id="PF01593"/>
    </source>
</evidence>
<evidence type="ECO:0000313" key="9">
    <source>
        <dbReference type="Proteomes" id="UP000184096"/>
    </source>
</evidence>
<comment type="similarity">
    <text evidence="2">Belongs to the tryptophan 2-monooxygenase family.</text>
</comment>
<organism evidence="8 9">
    <name type="scientific">Bradyrhizobium erythrophlei</name>
    <dbReference type="NCBI Taxonomy" id="1437360"/>
    <lineage>
        <taxon>Bacteria</taxon>
        <taxon>Pseudomonadati</taxon>
        <taxon>Pseudomonadota</taxon>
        <taxon>Alphaproteobacteria</taxon>
        <taxon>Hyphomicrobiales</taxon>
        <taxon>Nitrobacteraceae</taxon>
        <taxon>Bradyrhizobium</taxon>
    </lineage>
</organism>
<dbReference type="InterPro" id="IPR036188">
    <property type="entry name" value="FAD/NAD-bd_sf"/>
</dbReference>
<dbReference type="GO" id="GO:0009063">
    <property type="term" value="P:amino acid catabolic process"/>
    <property type="evidence" value="ECO:0007669"/>
    <property type="project" value="TreeGrafter"/>
</dbReference>
<evidence type="ECO:0000256" key="1">
    <source>
        <dbReference type="ARBA" id="ARBA00004814"/>
    </source>
</evidence>
<dbReference type="PANTHER" id="PTHR10742">
    <property type="entry name" value="FLAVIN MONOAMINE OXIDASE"/>
    <property type="match status" value="1"/>
</dbReference>
<dbReference type="EC" id="1.13.12.3" evidence="3"/>
<dbReference type="InterPro" id="IPR050281">
    <property type="entry name" value="Flavin_monoamine_oxidase"/>
</dbReference>
<dbReference type="SUPFAM" id="SSF54373">
    <property type="entry name" value="FAD-linked reductases, C-terminal domain"/>
    <property type="match status" value="1"/>
</dbReference>
<dbReference type="Gene3D" id="3.50.50.60">
    <property type="entry name" value="FAD/NAD(P)-binding domain"/>
    <property type="match status" value="1"/>
</dbReference>
<dbReference type="Pfam" id="PF01593">
    <property type="entry name" value="Amino_oxidase"/>
    <property type="match status" value="1"/>
</dbReference>
<evidence type="ECO:0000256" key="2">
    <source>
        <dbReference type="ARBA" id="ARBA00005833"/>
    </source>
</evidence>
<dbReference type="GO" id="GO:0050361">
    <property type="term" value="F:tryptophan 2-monooxygenase activity"/>
    <property type="evidence" value="ECO:0007669"/>
    <property type="project" value="UniProtKB-EC"/>
</dbReference>
<dbReference type="GO" id="GO:0009851">
    <property type="term" value="P:auxin biosynthetic process"/>
    <property type="evidence" value="ECO:0007669"/>
    <property type="project" value="UniProtKB-KW"/>
</dbReference>
<feature type="domain" description="Amine oxidase" evidence="7">
    <location>
        <begin position="76"/>
        <end position="533"/>
    </location>
</feature>
<evidence type="ECO:0000313" key="8">
    <source>
        <dbReference type="EMBL" id="SHN68785.1"/>
    </source>
</evidence>
<dbReference type="Proteomes" id="UP000184096">
    <property type="component" value="Chromosome I"/>
</dbReference>
<dbReference type="AlphaFoldDB" id="A0A1M7TDI8"/>